<accession>A0A1H8J5Z0</accession>
<dbReference type="OrthoDB" id="9811044at2"/>
<dbReference type="AlphaFoldDB" id="A0A1H8J5Z0"/>
<dbReference type="EMBL" id="FOCQ01000022">
    <property type="protein sequence ID" value="SEN76353.1"/>
    <property type="molecule type" value="Genomic_DNA"/>
</dbReference>
<keyword evidence="1" id="KW-0812">Transmembrane</keyword>
<dbReference type="InterPro" id="IPR052776">
    <property type="entry name" value="Chloro_ReproSupport/MetalTrans"/>
</dbReference>
<name>A0A1H8J5Z0_9BACL</name>
<organism evidence="3 4">
    <name type="scientific">Lihuaxuella thermophila</name>
    <dbReference type="NCBI Taxonomy" id="1173111"/>
    <lineage>
        <taxon>Bacteria</taxon>
        <taxon>Bacillati</taxon>
        <taxon>Bacillota</taxon>
        <taxon>Bacilli</taxon>
        <taxon>Bacillales</taxon>
        <taxon>Thermoactinomycetaceae</taxon>
        <taxon>Lihuaxuella</taxon>
    </lineage>
</organism>
<evidence type="ECO:0000259" key="2">
    <source>
        <dbReference type="Pfam" id="PF13386"/>
    </source>
</evidence>
<feature type="transmembrane region" description="Helical" evidence="1">
    <location>
        <begin position="44"/>
        <end position="67"/>
    </location>
</feature>
<dbReference type="PANTHER" id="PTHR33876:SF4">
    <property type="entry name" value="CHLOROPLAST PROTEIN FOR GROWTH AND FERTILITY 2"/>
    <property type="match status" value="1"/>
</dbReference>
<sequence length="229" mass="25182">METDLLSVLALGFLLGIKHAMEPDHVIAVSTIAGRSKKLWRSSLAGVFWGMGHSVTLFIVCMALILMKGTIPGKWALSLEFTVGLMLVYLGIVNIFSIKQDSVLPKHFHLRKPGRINSDHERRKVSYFQSALVGMVHGLAGSAAMVLLSMSTVRHAWEGALYILIFGAGTVVGMFLVTTMIGIPFVLTVKKGSIHQLLTRVTGAISTCFGFYYLYHLGITEGLFQLWIQ</sequence>
<evidence type="ECO:0000313" key="3">
    <source>
        <dbReference type="EMBL" id="SEN76353.1"/>
    </source>
</evidence>
<keyword evidence="1" id="KW-0472">Membrane</keyword>
<protein>
    <submittedName>
        <fullName evidence="3">High-affinity nickel-transport protein</fullName>
    </submittedName>
</protein>
<dbReference type="RefSeq" id="WP_089973062.1">
    <property type="nucleotide sequence ID" value="NZ_FOCQ01000022.1"/>
</dbReference>
<dbReference type="STRING" id="1173111.SAMN05444955_12214"/>
<keyword evidence="4" id="KW-1185">Reference proteome</keyword>
<gene>
    <name evidence="3" type="ORF">SAMN05444955_12214</name>
</gene>
<feature type="transmembrane region" description="Helical" evidence="1">
    <location>
        <begin position="160"/>
        <end position="185"/>
    </location>
</feature>
<evidence type="ECO:0000256" key="1">
    <source>
        <dbReference type="SAM" id="Phobius"/>
    </source>
</evidence>
<reference evidence="3 4" key="1">
    <citation type="submission" date="2016-10" db="EMBL/GenBank/DDBJ databases">
        <authorList>
            <person name="de Groot N.N."/>
        </authorList>
    </citation>
    <scope>NUCLEOTIDE SEQUENCE [LARGE SCALE GENOMIC DNA]</scope>
    <source>
        <strain evidence="3 4">DSM 46701</strain>
    </source>
</reference>
<keyword evidence="1" id="KW-1133">Transmembrane helix</keyword>
<evidence type="ECO:0000313" key="4">
    <source>
        <dbReference type="Proteomes" id="UP000199695"/>
    </source>
</evidence>
<feature type="transmembrane region" description="Helical" evidence="1">
    <location>
        <begin position="127"/>
        <end position="148"/>
    </location>
</feature>
<feature type="transmembrane region" description="Helical" evidence="1">
    <location>
        <begin position="197"/>
        <end position="215"/>
    </location>
</feature>
<proteinExistence type="predicted"/>
<dbReference type="InterPro" id="IPR039447">
    <property type="entry name" value="UreH-like_TM_dom"/>
</dbReference>
<feature type="domain" description="Urease accessory protein UreH-like transmembrane" evidence="2">
    <location>
        <begin position="81"/>
        <end position="212"/>
    </location>
</feature>
<dbReference type="Pfam" id="PF13386">
    <property type="entry name" value="DsbD_2"/>
    <property type="match status" value="1"/>
</dbReference>
<feature type="transmembrane region" description="Helical" evidence="1">
    <location>
        <begin position="79"/>
        <end position="98"/>
    </location>
</feature>
<dbReference type="Proteomes" id="UP000199695">
    <property type="component" value="Unassembled WGS sequence"/>
</dbReference>
<dbReference type="PANTHER" id="PTHR33876">
    <property type="entry name" value="UNNAMED PRODUCT"/>
    <property type="match status" value="1"/>
</dbReference>